<accession>A0A0C3PJX2</accession>
<reference evidence="4" key="2">
    <citation type="submission" date="2015-01" db="EMBL/GenBank/DDBJ databases">
        <title>Evolutionary Origins and Diversification of the Mycorrhizal Mutualists.</title>
        <authorList>
            <consortium name="DOE Joint Genome Institute"/>
            <consortium name="Mycorrhizal Genomics Consortium"/>
            <person name="Kohler A."/>
            <person name="Kuo A."/>
            <person name="Nagy L.G."/>
            <person name="Floudas D."/>
            <person name="Copeland A."/>
            <person name="Barry K.W."/>
            <person name="Cichocki N."/>
            <person name="Veneault-Fourrey C."/>
            <person name="LaButti K."/>
            <person name="Lindquist E.A."/>
            <person name="Lipzen A."/>
            <person name="Lundell T."/>
            <person name="Morin E."/>
            <person name="Murat C."/>
            <person name="Riley R."/>
            <person name="Ohm R."/>
            <person name="Sun H."/>
            <person name="Tunlid A."/>
            <person name="Henrissat B."/>
            <person name="Grigoriev I.V."/>
            <person name="Hibbett D.S."/>
            <person name="Martin F."/>
        </authorList>
    </citation>
    <scope>NUCLEOTIDE SEQUENCE [LARGE SCALE GENOMIC DNA]</scope>
    <source>
        <strain evidence="4">Marx 270</strain>
    </source>
</reference>
<keyword evidence="4" id="KW-1185">Reference proteome</keyword>
<dbReference type="Gene3D" id="1.10.443.10">
    <property type="entry name" value="Intergrase catalytic core"/>
    <property type="match status" value="1"/>
</dbReference>
<evidence type="ECO:0000313" key="3">
    <source>
        <dbReference type="EMBL" id="KIO08906.1"/>
    </source>
</evidence>
<dbReference type="EMBL" id="KN831956">
    <property type="protein sequence ID" value="KIO08906.1"/>
    <property type="molecule type" value="Genomic_DNA"/>
</dbReference>
<protein>
    <submittedName>
        <fullName evidence="3">Uncharacterized protein</fullName>
    </submittedName>
</protein>
<gene>
    <name evidence="3" type="ORF">M404DRAFT_133542</name>
</gene>
<dbReference type="GO" id="GO:0003677">
    <property type="term" value="F:DNA binding"/>
    <property type="evidence" value="ECO:0007669"/>
    <property type="project" value="UniProtKB-KW"/>
</dbReference>
<dbReference type="SUPFAM" id="SSF56349">
    <property type="entry name" value="DNA breaking-rejoining enzymes"/>
    <property type="match status" value="1"/>
</dbReference>
<dbReference type="InterPro" id="IPR052925">
    <property type="entry name" value="Phage_Integrase-like_Recomb"/>
</dbReference>
<evidence type="ECO:0000256" key="1">
    <source>
        <dbReference type="ARBA" id="ARBA00023125"/>
    </source>
</evidence>
<dbReference type="PANTHER" id="PTHR34605:SF3">
    <property type="entry name" value="P CELL-TYPE AGGLUTINATION PROTEIN MAP4-LIKE-RELATED"/>
    <property type="match status" value="1"/>
</dbReference>
<evidence type="ECO:0000313" key="4">
    <source>
        <dbReference type="Proteomes" id="UP000054217"/>
    </source>
</evidence>
<dbReference type="GO" id="GO:0015074">
    <property type="term" value="P:DNA integration"/>
    <property type="evidence" value="ECO:0007669"/>
    <property type="project" value="InterPro"/>
</dbReference>
<dbReference type="AlphaFoldDB" id="A0A0C3PJX2"/>
<dbReference type="STRING" id="870435.A0A0C3PJX2"/>
<dbReference type="HOGENOM" id="CLU_003292_2_0_1"/>
<dbReference type="InterPro" id="IPR011010">
    <property type="entry name" value="DNA_brk_join_enz"/>
</dbReference>
<dbReference type="PANTHER" id="PTHR34605">
    <property type="entry name" value="PHAGE_INTEGRASE DOMAIN-CONTAINING PROTEIN"/>
    <property type="match status" value="1"/>
</dbReference>
<dbReference type="InterPro" id="IPR010998">
    <property type="entry name" value="Integrase_recombinase_N"/>
</dbReference>
<dbReference type="OrthoDB" id="3266428at2759"/>
<keyword evidence="2" id="KW-0233">DNA recombination</keyword>
<dbReference type="Proteomes" id="UP000054217">
    <property type="component" value="Unassembled WGS sequence"/>
</dbReference>
<organism evidence="3 4">
    <name type="scientific">Pisolithus tinctorius Marx 270</name>
    <dbReference type="NCBI Taxonomy" id="870435"/>
    <lineage>
        <taxon>Eukaryota</taxon>
        <taxon>Fungi</taxon>
        <taxon>Dikarya</taxon>
        <taxon>Basidiomycota</taxon>
        <taxon>Agaricomycotina</taxon>
        <taxon>Agaricomycetes</taxon>
        <taxon>Agaricomycetidae</taxon>
        <taxon>Boletales</taxon>
        <taxon>Sclerodermatineae</taxon>
        <taxon>Pisolithaceae</taxon>
        <taxon>Pisolithus</taxon>
    </lineage>
</organism>
<reference evidence="3 4" key="1">
    <citation type="submission" date="2014-04" db="EMBL/GenBank/DDBJ databases">
        <authorList>
            <consortium name="DOE Joint Genome Institute"/>
            <person name="Kuo A."/>
            <person name="Kohler A."/>
            <person name="Costa M.D."/>
            <person name="Nagy L.G."/>
            <person name="Floudas D."/>
            <person name="Copeland A."/>
            <person name="Barry K.W."/>
            <person name="Cichocki N."/>
            <person name="Veneault-Fourrey C."/>
            <person name="LaButti K."/>
            <person name="Lindquist E.A."/>
            <person name="Lipzen A."/>
            <person name="Lundell T."/>
            <person name="Morin E."/>
            <person name="Murat C."/>
            <person name="Sun H."/>
            <person name="Tunlid A."/>
            <person name="Henrissat B."/>
            <person name="Grigoriev I.V."/>
            <person name="Hibbett D.S."/>
            <person name="Martin F."/>
            <person name="Nordberg H.P."/>
            <person name="Cantor M.N."/>
            <person name="Hua S.X."/>
        </authorList>
    </citation>
    <scope>NUCLEOTIDE SEQUENCE [LARGE SCALE GENOMIC DNA]</scope>
    <source>
        <strain evidence="3 4">Marx 270</strain>
    </source>
</reference>
<name>A0A0C3PJX2_PISTI</name>
<dbReference type="InParanoid" id="A0A0C3PJX2"/>
<dbReference type="Gene3D" id="1.10.150.130">
    <property type="match status" value="1"/>
</dbReference>
<dbReference type="InterPro" id="IPR013762">
    <property type="entry name" value="Integrase-like_cat_sf"/>
</dbReference>
<keyword evidence="1" id="KW-0238">DNA-binding</keyword>
<proteinExistence type="predicted"/>
<evidence type="ECO:0000256" key="2">
    <source>
        <dbReference type="ARBA" id="ARBA00023172"/>
    </source>
</evidence>
<dbReference type="GO" id="GO:0006310">
    <property type="term" value="P:DNA recombination"/>
    <property type="evidence" value="ECO:0007669"/>
    <property type="project" value="UniProtKB-KW"/>
</dbReference>
<sequence>MLQSLDHSTCSNYRAGLLHFTQFCNLLALLEEFHMPASSELISLFSAHHTGHTSEKILNNWLTGLHFWHIINSAPWHRDDMLCHVHRGFMRLIPPSSKHAKCPPVTIETLCILHNCLDLANTFDASVWALASVAFWSCCCLGELLIPSQNVFDPSKHVSRQVLPLSISSLDNGTHHSTFHIPWCKTTLTLGADISVTSHNHHTCPLLALLNHCTGSLGIPPDAPLFAFRTSSGWSPMTHPWFLNCCNQVWVSAGFADMPRHAFCIGGATELLLQGVLPDVVTTQGRWKSQAFLDYWHQINSILPLFISLSANSTCLLSLNSIMDNFACHTNLCTVPSHS</sequence>